<dbReference type="GO" id="GO:0005975">
    <property type="term" value="P:carbohydrate metabolic process"/>
    <property type="evidence" value="ECO:0007669"/>
    <property type="project" value="InterPro"/>
</dbReference>
<dbReference type="Pfam" id="PF00723">
    <property type="entry name" value="Glyco_hydro_15"/>
    <property type="match status" value="1"/>
</dbReference>
<feature type="domain" description="DUF547" evidence="2">
    <location>
        <begin position="668"/>
        <end position="795"/>
    </location>
</feature>
<dbReference type="InterPro" id="IPR012341">
    <property type="entry name" value="6hp_glycosidase-like_sf"/>
</dbReference>
<dbReference type="Proteomes" id="UP000306416">
    <property type="component" value="Unassembled WGS sequence"/>
</dbReference>
<reference evidence="4 5" key="1">
    <citation type="submission" date="2019-04" db="EMBL/GenBank/DDBJ databases">
        <title>Geobacter oryzae sp. nov., ferric-reducing bacteria isolated from paddy soil.</title>
        <authorList>
            <person name="Xu Z."/>
            <person name="Masuda Y."/>
            <person name="Itoh H."/>
            <person name="Senoo K."/>
        </authorList>
    </citation>
    <scope>NUCLEOTIDE SEQUENCE [LARGE SCALE GENOMIC DNA]</scope>
    <source>
        <strain evidence="4 5">Red111</strain>
    </source>
</reference>
<feature type="domain" description="GH15-like" evidence="1">
    <location>
        <begin position="229"/>
        <end position="589"/>
    </location>
</feature>
<dbReference type="Gene3D" id="1.50.10.10">
    <property type="match status" value="1"/>
</dbReference>
<dbReference type="Pfam" id="PF19291">
    <property type="entry name" value="TREH_N"/>
    <property type="match status" value="1"/>
</dbReference>
<organism evidence="4 5">
    <name type="scientific">Geomonas terrae</name>
    <dbReference type="NCBI Taxonomy" id="2562681"/>
    <lineage>
        <taxon>Bacteria</taxon>
        <taxon>Pseudomonadati</taxon>
        <taxon>Thermodesulfobacteriota</taxon>
        <taxon>Desulfuromonadia</taxon>
        <taxon>Geobacterales</taxon>
        <taxon>Geobacteraceae</taxon>
        <taxon>Geomonas</taxon>
    </lineage>
</organism>
<dbReference type="InterPro" id="IPR011613">
    <property type="entry name" value="GH15-like"/>
</dbReference>
<evidence type="ECO:0000259" key="1">
    <source>
        <dbReference type="Pfam" id="PF00723"/>
    </source>
</evidence>
<dbReference type="AlphaFoldDB" id="A0A4S1CE04"/>
<dbReference type="PANTHER" id="PTHR31616:SF0">
    <property type="entry name" value="GLUCAN 1,4-ALPHA-GLUCOSIDASE"/>
    <property type="match status" value="1"/>
</dbReference>
<comment type="caution">
    <text evidence="4">The sequence shown here is derived from an EMBL/GenBank/DDBJ whole genome shotgun (WGS) entry which is preliminary data.</text>
</comment>
<dbReference type="InterPro" id="IPR008928">
    <property type="entry name" value="6-hairpin_glycosidase_sf"/>
</dbReference>
<proteinExistence type="predicted"/>
<dbReference type="Pfam" id="PF04784">
    <property type="entry name" value="DUF547"/>
    <property type="match status" value="1"/>
</dbReference>
<evidence type="ECO:0000313" key="5">
    <source>
        <dbReference type="Proteomes" id="UP000306416"/>
    </source>
</evidence>
<dbReference type="EMBL" id="SRSC01000003">
    <property type="protein sequence ID" value="TGU71453.1"/>
    <property type="molecule type" value="Genomic_DNA"/>
</dbReference>
<dbReference type="RefSeq" id="WP_135871064.1">
    <property type="nucleotide sequence ID" value="NZ_SRSC01000003.1"/>
</dbReference>
<accession>A0A4S1CE04</accession>
<keyword evidence="5" id="KW-1185">Reference proteome</keyword>
<sequence>MAKKISDYGIIGNMQSAALVGQDGAIDWLCLPRLDSPSVFAALLDEERGGTFSVTPDGEWDSLLSYEEDSNVLVGRFRTQGGSYTLTDFLTIPEPDAAGGERDFVLLRLIKVERGTVDVRVRFAPRFDYGRTVPEFAHFPGRGVVAAAGGACLALSSTRTLTVHAGEAAGIWTLRAGERAVLRLHYGAREPDPLPEGRAEQLLVQTLAFWRDWLHESGTGFYNELGPHRVPVIRSLLTLKLLCFEPQGTMAAAATTSLPEEIGGVRNWDYRYSWVRDTCMALTAMFEVGHVEEVQGYLDWLEQVIRKGRRDELQVMYRMDGSSDLAEPSLPHLRGYRDSRPVRAGNLAARQKQFSIYGHVLIAAHLVASRNRGIDPELWHGLTLMCDFARDHWREPDSSIWEMRGGTRHFVHSKAMCWVTLDRGLRIARHLGLQAGSGWEEPLKEIRGEVLARGWSPRLQSFMLNYDSELLDASALLMSINDFIAYDDPMMLATVDALRRDLALDGFLYRYQGDDGLPGRDATFLACTLWLVTNLAKQGETEEADLLLSLVDQVGGQRHLLAEEYDPMWQEQLGNFPQAFSHEAYVVAATAVANARADERRKPRHERVLAPKPCSGPAPDLEEMAALLAEAAIALASPHPDYRPLTESRMQERLTALLARLAVFPLERLQGREEQITFWCNLHTLLVLYGILSLGVRSSVQEVPRFYRRVGCRIGKEEYSAEVVLHGILRGNRPAPGRLIPPLPPGDPRLAHAIRPGDPRVLCAAFTGTVSSPAITVLSPRALDSDLDAAVRRYLEREAHFDLAGRRLVLPRLFRWYDDLGKTGHDVAVFAAGFAGEEIAQEIREHPESFRLEYAQYDWRLSRDEGEKR</sequence>
<feature type="domain" description="Trehalase-like N-terminal" evidence="3">
    <location>
        <begin position="2"/>
        <end position="134"/>
    </location>
</feature>
<dbReference type="InterPro" id="IPR006869">
    <property type="entry name" value="DUF547"/>
</dbReference>
<gene>
    <name evidence="4" type="ORF">E4633_14120</name>
</gene>
<dbReference type="SUPFAM" id="SSF48208">
    <property type="entry name" value="Six-hairpin glycosidases"/>
    <property type="match status" value="1"/>
</dbReference>
<dbReference type="PANTHER" id="PTHR31616">
    <property type="entry name" value="TREHALASE"/>
    <property type="match status" value="1"/>
</dbReference>
<name>A0A4S1CE04_9BACT</name>
<evidence type="ECO:0000313" key="4">
    <source>
        <dbReference type="EMBL" id="TGU71453.1"/>
    </source>
</evidence>
<evidence type="ECO:0000259" key="2">
    <source>
        <dbReference type="Pfam" id="PF04784"/>
    </source>
</evidence>
<dbReference type="InterPro" id="IPR045582">
    <property type="entry name" value="Trehalase-like_N"/>
</dbReference>
<protein>
    <submittedName>
        <fullName evidence="4">DUF547 domain-containing protein</fullName>
    </submittedName>
</protein>
<dbReference type="GO" id="GO:0004553">
    <property type="term" value="F:hydrolase activity, hydrolyzing O-glycosyl compounds"/>
    <property type="evidence" value="ECO:0007669"/>
    <property type="project" value="TreeGrafter"/>
</dbReference>
<evidence type="ECO:0000259" key="3">
    <source>
        <dbReference type="Pfam" id="PF19291"/>
    </source>
</evidence>